<evidence type="ECO:0000256" key="3">
    <source>
        <dbReference type="ARBA" id="ARBA00023274"/>
    </source>
</evidence>
<accession>A0A1G1WFI3</accession>
<dbReference type="GO" id="GO:0006412">
    <property type="term" value="P:translation"/>
    <property type="evidence" value="ECO:0007669"/>
    <property type="project" value="UniProtKB-UniRule"/>
</dbReference>
<dbReference type="Gene3D" id="2.20.28.120">
    <property type="entry name" value="Ribosomal protein L33"/>
    <property type="match status" value="1"/>
</dbReference>
<keyword evidence="3 5" id="KW-0687">Ribonucleoprotein</keyword>
<dbReference type="GO" id="GO:1990904">
    <property type="term" value="C:ribonucleoprotein complex"/>
    <property type="evidence" value="ECO:0007669"/>
    <property type="project" value="UniProtKB-KW"/>
</dbReference>
<name>A0A1G1WFI3_9BACT</name>
<dbReference type="PANTHER" id="PTHR43168:SF2">
    <property type="entry name" value="LARGE RIBOSOMAL SUBUNIT PROTEIN BL33C"/>
    <property type="match status" value="1"/>
</dbReference>
<evidence type="ECO:0000256" key="1">
    <source>
        <dbReference type="ARBA" id="ARBA00007596"/>
    </source>
</evidence>
<dbReference type="NCBIfam" id="NF001764">
    <property type="entry name" value="PRK00504.1"/>
    <property type="match status" value="1"/>
</dbReference>
<dbReference type="GO" id="GO:0005737">
    <property type="term" value="C:cytoplasm"/>
    <property type="evidence" value="ECO:0007669"/>
    <property type="project" value="UniProtKB-ARBA"/>
</dbReference>
<evidence type="ECO:0000256" key="2">
    <source>
        <dbReference type="ARBA" id="ARBA00022980"/>
    </source>
</evidence>
<keyword evidence="2 5" id="KW-0689">Ribosomal protein</keyword>
<organism evidence="6 7">
    <name type="scientific">Candidatus Woykebacteria bacterium RBG_19FT_COMBO_43_10</name>
    <dbReference type="NCBI Taxonomy" id="1802598"/>
    <lineage>
        <taxon>Bacteria</taxon>
        <taxon>Candidatus Woykeibacteriota</taxon>
    </lineage>
</organism>
<evidence type="ECO:0000313" key="7">
    <source>
        <dbReference type="Proteomes" id="UP000176645"/>
    </source>
</evidence>
<dbReference type="NCBIfam" id="TIGR01023">
    <property type="entry name" value="rpmG_bact"/>
    <property type="match status" value="1"/>
</dbReference>
<comment type="similarity">
    <text evidence="1 5">Belongs to the bacterial ribosomal protein bL33 family.</text>
</comment>
<evidence type="ECO:0000256" key="4">
    <source>
        <dbReference type="ARBA" id="ARBA00035176"/>
    </source>
</evidence>
<dbReference type="NCBIfam" id="NF001860">
    <property type="entry name" value="PRK00595.1"/>
    <property type="match status" value="1"/>
</dbReference>
<dbReference type="HAMAP" id="MF_00294">
    <property type="entry name" value="Ribosomal_bL33"/>
    <property type="match status" value="1"/>
</dbReference>
<dbReference type="GO" id="GO:0005840">
    <property type="term" value="C:ribosome"/>
    <property type="evidence" value="ECO:0007669"/>
    <property type="project" value="UniProtKB-KW"/>
</dbReference>
<reference evidence="6 7" key="1">
    <citation type="journal article" date="2016" name="Nat. Commun.">
        <title>Thousands of microbial genomes shed light on interconnected biogeochemical processes in an aquifer system.</title>
        <authorList>
            <person name="Anantharaman K."/>
            <person name="Brown C.T."/>
            <person name="Hug L.A."/>
            <person name="Sharon I."/>
            <person name="Castelle C.J."/>
            <person name="Probst A.J."/>
            <person name="Thomas B.C."/>
            <person name="Singh A."/>
            <person name="Wilkins M.J."/>
            <person name="Karaoz U."/>
            <person name="Brodie E.L."/>
            <person name="Williams K.H."/>
            <person name="Hubbard S.S."/>
            <person name="Banfield J.F."/>
        </authorList>
    </citation>
    <scope>NUCLEOTIDE SEQUENCE [LARGE SCALE GENOMIC DNA]</scope>
</reference>
<dbReference type="AlphaFoldDB" id="A0A1G1WFI3"/>
<proteinExistence type="inferred from homology"/>
<dbReference type="InterPro" id="IPR001705">
    <property type="entry name" value="Ribosomal_bL33"/>
</dbReference>
<dbReference type="Pfam" id="PF00471">
    <property type="entry name" value="Ribosomal_L33"/>
    <property type="match status" value="1"/>
</dbReference>
<dbReference type="GO" id="GO:0003735">
    <property type="term" value="F:structural constituent of ribosome"/>
    <property type="evidence" value="ECO:0007669"/>
    <property type="project" value="InterPro"/>
</dbReference>
<evidence type="ECO:0000256" key="5">
    <source>
        <dbReference type="HAMAP-Rule" id="MF_00294"/>
    </source>
</evidence>
<gene>
    <name evidence="5" type="primary">rpmG</name>
    <name evidence="6" type="ORF">A2Z42_04615</name>
</gene>
<dbReference type="SUPFAM" id="SSF57829">
    <property type="entry name" value="Zn-binding ribosomal proteins"/>
    <property type="match status" value="1"/>
</dbReference>
<dbReference type="EMBL" id="MHCU01000070">
    <property type="protein sequence ID" value="OGY26414.1"/>
    <property type="molecule type" value="Genomic_DNA"/>
</dbReference>
<dbReference type="PANTHER" id="PTHR43168">
    <property type="entry name" value="50S RIBOSOMAL PROTEIN L33, CHLOROPLASTIC"/>
    <property type="match status" value="1"/>
</dbReference>
<sequence length="54" mass="6365">MAKKGPRILVTLACSECKSQNYTTEKNRTNDPERMELKKFCPKERKVTLHREVK</sequence>
<dbReference type="Proteomes" id="UP000176645">
    <property type="component" value="Unassembled WGS sequence"/>
</dbReference>
<comment type="caution">
    <text evidence="6">The sequence shown here is derived from an EMBL/GenBank/DDBJ whole genome shotgun (WGS) entry which is preliminary data.</text>
</comment>
<evidence type="ECO:0000313" key="6">
    <source>
        <dbReference type="EMBL" id="OGY26414.1"/>
    </source>
</evidence>
<dbReference type="InterPro" id="IPR018264">
    <property type="entry name" value="Ribosomal_bL33_CS"/>
</dbReference>
<protein>
    <recommendedName>
        <fullName evidence="4 5">Large ribosomal subunit protein bL33</fullName>
    </recommendedName>
</protein>
<dbReference type="InterPro" id="IPR011332">
    <property type="entry name" value="Ribosomal_zn-bd"/>
</dbReference>
<dbReference type="PROSITE" id="PS00582">
    <property type="entry name" value="RIBOSOMAL_L33"/>
    <property type="match status" value="1"/>
</dbReference>
<dbReference type="InterPro" id="IPR038584">
    <property type="entry name" value="Ribosomal_bL33_sf"/>
</dbReference>